<keyword evidence="8" id="KW-0677">Repeat</keyword>
<proteinExistence type="predicted"/>
<dbReference type="SUPFAM" id="SSF53927">
    <property type="entry name" value="Cytidine deaminase-like"/>
    <property type="match status" value="1"/>
</dbReference>
<evidence type="ECO:0000259" key="11">
    <source>
        <dbReference type="PROSITE" id="PS51177"/>
    </source>
</evidence>
<evidence type="ECO:0000256" key="8">
    <source>
        <dbReference type="ARBA" id="ARBA00022737"/>
    </source>
</evidence>
<evidence type="ECO:0000256" key="1">
    <source>
        <dbReference type="ARBA" id="ARBA00000968"/>
    </source>
</evidence>
<dbReference type="InterPro" id="IPR026017">
    <property type="entry name" value="Lumazine-bd_dom"/>
</dbReference>
<evidence type="ECO:0000256" key="6">
    <source>
        <dbReference type="ARBA" id="ARBA00022619"/>
    </source>
</evidence>
<accession>A0A173QZ31</accession>
<dbReference type="InterPro" id="IPR001783">
    <property type="entry name" value="Lumazine-bd"/>
</dbReference>
<dbReference type="InterPro" id="IPR017938">
    <property type="entry name" value="Riboflavin_synthase-like_b-brl"/>
</dbReference>
<dbReference type="EC" id="2.5.1.9" evidence="4 9"/>
<feature type="domain" description="CMP/dCMP-type deaminase" evidence="12">
    <location>
        <begin position="1"/>
        <end position="111"/>
    </location>
</feature>
<evidence type="ECO:0000256" key="4">
    <source>
        <dbReference type="ARBA" id="ARBA00012827"/>
    </source>
</evidence>
<dbReference type="Gene3D" id="2.40.30.20">
    <property type="match status" value="1"/>
</dbReference>
<protein>
    <recommendedName>
        <fullName evidence="5 9">Riboflavin synthase</fullName>
        <ecNumber evidence="4 9">2.5.1.9</ecNumber>
    </recommendedName>
</protein>
<keyword evidence="7 13" id="KW-0808">Transferase</keyword>
<reference evidence="13 14" key="1">
    <citation type="submission" date="2015-09" db="EMBL/GenBank/DDBJ databases">
        <authorList>
            <consortium name="Pathogen Informatics"/>
        </authorList>
    </citation>
    <scope>NUCLEOTIDE SEQUENCE [LARGE SCALE GENOMIC DNA]</scope>
    <source>
        <strain evidence="13 14">2789STDY5608868</strain>
    </source>
</reference>
<evidence type="ECO:0000259" key="12">
    <source>
        <dbReference type="PROSITE" id="PS51747"/>
    </source>
</evidence>
<dbReference type="NCBIfam" id="NF006767">
    <property type="entry name" value="PRK09289.1"/>
    <property type="match status" value="1"/>
</dbReference>
<dbReference type="Pfam" id="PF00677">
    <property type="entry name" value="Lum_binding"/>
    <property type="match status" value="1"/>
</dbReference>
<dbReference type="PROSITE" id="PS51747">
    <property type="entry name" value="CYT_DCMP_DEAMINASES_2"/>
    <property type="match status" value="1"/>
</dbReference>
<feature type="repeat" description="Lumazine-binding" evidence="10">
    <location>
        <begin position="125"/>
        <end position="221"/>
    </location>
</feature>
<evidence type="ECO:0000256" key="2">
    <source>
        <dbReference type="ARBA" id="ARBA00002803"/>
    </source>
</evidence>
<evidence type="ECO:0000256" key="9">
    <source>
        <dbReference type="NCBIfam" id="TIGR00187"/>
    </source>
</evidence>
<dbReference type="GO" id="GO:0009231">
    <property type="term" value="P:riboflavin biosynthetic process"/>
    <property type="evidence" value="ECO:0007669"/>
    <property type="project" value="UniProtKB-KW"/>
</dbReference>
<evidence type="ECO:0000256" key="10">
    <source>
        <dbReference type="PROSITE-ProRule" id="PRU00524"/>
    </source>
</evidence>
<dbReference type="CDD" id="cd00402">
    <property type="entry name" value="Riboflavin_synthase_like"/>
    <property type="match status" value="1"/>
</dbReference>
<keyword evidence="6" id="KW-0686">Riboflavin biosynthesis</keyword>
<feature type="domain" description="Lumazine-binding" evidence="11">
    <location>
        <begin position="32"/>
        <end position="124"/>
    </location>
</feature>
<dbReference type="Gene3D" id="3.40.140.10">
    <property type="entry name" value="Cytidine Deaminase, domain 2"/>
    <property type="match status" value="1"/>
</dbReference>
<evidence type="ECO:0000256" key="5">
    <source>
        <dbReference type="ARBA" id="ARBA00013950"/>
    </source>
</evidence>
<dbReference type="GO" id="GO:0004746">
    <property type="term" value="F:riboflavin synthase activity"/>
    <property type="evidence" value="ECO:0007669"/>
    <property type="project" value="UniProtKB-UniRule"/>
</dbReference>
<comment type="pathway">
    <text evidence="3">Cofactor biosynthesis; riboflavin biosynthesis; riboflavin from 2-hydroxy-3-oxobutyl phosphate and 5-amino-6-(D-ribitylamino)uracil: step 2/2.</text>
</comment>
<dbReference type="InterPro" id="IPR023366">
    <property type="entry name" value="ATP_synth_asu-like_sf"/>
</dbReference>
<dbReference type="PROSITE" id="PS51177">
    <property type="entry name" value="LUMAZINE_BIND"/>
    <property type="match status" value="2"/>
</dbReference>
<dbReference type="RefSeq" id="WP_172678753.1">
    <property type="nucleotide sequence ID" value="NZ_CYXT01000001.1"/>
</dbReference>
<evidence type="ECO:0000256" key="3">
    <source>
        <dbReference type="ARBA" id="ARBA00004887"/>
    </source>
</evidence>
<dbReference type="SUPFAM" id="SSF63380">
    <property type="entry name" value="Riboflavin synthase domain-like"/>
    <property type="match status" value="2"/>
</dbReference>
<dbReference type="Proteomes" id="UP000095598">
    <property type="component" value="Unassembled WGS sequence"/>
</dbReference>
<comment type="function">
    <text evidence="2">Catalyzes the dismutation of two molecules of 6,7-dimethyl-8-ribityllumazine, resulting in the formation of riboflavin and 5-amino-6-(D-ribitylamino)uracil.</text>
</comment>
<dbReference type="AlphaFoldDB" id="A0A173QZ31"/>
<dbReference type="InterPro" id="IPR002125">
    <property type="entry name" value="CMP_dCMP_dom"/>
</dbReference>
<evidence type="ECO:0000313" key="14">
    <source>
        <dbReference type="Proteomes" id="UP000095598"/>
    </source>
</evidence>
<evidence type="ECO:0000313" key="13">
    <source>
        <dbReference type="EMBL" id="CUM70797.1"/>
    </source>
</evidence>
<sequence>MNDSDYMKIALQLAKKGCGFTSPNPMVGAVIVKEGRIIGQGWHEKYGEAHAERNALAACTENPKGATMYVTLEPCLTVTALYSGSFVADVMHETLNRSALAALIPGGHVNLERAMSASGRFGGHIVSGHIDGTGKIVYIQKDDNAVWFTIHTNPEIMRYVVEKGSVAIDGISLTIAKADRDRFSISAIPHTVRQTVLNERKEGDSVNLEADIVGKYVGKFLSFKQNTDSHITKEFLEKYGY</sequence>
<dbReference type="EMBL" id="CYXT01000001">
    <property type="protein sequence ID" value="CUM70797.1"/>
    <property type="molecule type" value="Genomic_DNA"/>
</dbReference>
<dbReference type="FunFam" id="2.40.30.20:FF:000004">
    <property type="entry name" value="Riboflavin synthase, alpha subunit"/>
    <property type="match status" value="1"/>
</dbReference>
<dbReference type="PANTHER" id="PTHR21098:SF12">
    <property type="entry name" value="RIBOFLAVIN SYNTHASE"/>
    <property type="match status" value="1"/>
</dbReference>
<dbReference type="NCBIfam" id="TIGR00187">
    <property type="entry name" value="ribE"/>
    <property type="match status" value="1"/>
</dbReference>
<dbReference type="Pfam" id="PF00383">
    <property type="entry name" value="dCMP_cyt_deam_1"/>
    <property type="match status" value="1"/>
</dbReference>
<gene>
    <name evidence="13" type="primary">ribE_1</name>
    <name evidence="13" type="ORF">ERS852425_00144</name>
</gene>
<feature type="repeat" description="Lumazine-binding" evidence="10">
    <location>
        <begin position="32"/>
        <end position="124"/>
    </location>
</feature>
<organism evidence="13 14">
    <name type="scientific">Anaerostipes hadrus</name>
    <dbReference type="NCBI Taxonomy" id="649756"/>
    <lineage>
        <taxon>Bacteria</taxon>
        <taxon>Bacillati</taxon>
        <taxon>Bacillota</taxon>
        <taxon>Clostridia</taxon>
        <taxon>Lachnospirales</taxon>
        <taxon>Lachnospiraceae</taxon>
        <taxon>Anaerostipes</taxon>
    </lineage>
</organism>
<dbReference type="PANTHER" id="PTHR21098">
    <property type="entry name" value="RIBOFLAVIN SYNTHASE ALPHA CHAIN"/>
    <property type="match status" value="1"/>
</dbReference>
<evidence type="ECO:0000256" key="7">
    <source>
        <dbReference type="ARBA" id="ARBA00022679"/>
    </source>
</evidence>
<name>A0A173QZ31_ANAHA</name>
<comment type="catalytic activity">
    <reaction evidence="1">
        <text>2 6,7-dimethyl-8-(1-D-ribityl)lumazine + H(+) = 5-amino-6-(D-ribitylamino)uracil + riboflavin</text>
        <dbReference type="Rhea" id="RHEA:20772"/>
        <dbReference type="ChEBI" id="CHEBI:15378"/>
        <dbReference type="ChEBI" id="CHEBI:15934"/>
        <dbReference type="ChEBI" id="CHEBI:57986"/>
        <dbReference type="ChEBI" id="CHEBI:58201"/>
        <dbReference type="EC" id="2.5.1.9"/>
    </reaction>
</comment>
<dbReference type="InterPro" id="IPR016193">
    <property type="entry name" value="Cytidine_deaminase-like"/>
</dbReference>
<feature type="domain" description="Lumazine-binding" evidence="11">
    <location>
        <begin position="125"/>
        <end position="221"/>
    </location>
</feature>